<evidence type="ECO:0000313" key="3">
    <source>
        <dbReference type="Proteomes" id="UP000054843"/>
    </source>
</evidence>
<organism evidence="2 3">
    <name type="scientific">Trichinella papuae</name>
    <dbReference type="NCBI Taxonomy" id="268474"/>
    <lineage>
        <taxon>Eukaryota</taxon>
        <taxon>Metazoa</taxon>
        <taxon>Ecdysozoa</taxon>
        <taxon>Nematoda</taxon>
        <taxon>Enoplea</taxon>
        <taxon>Dorylaimia</taxon>
        <taxon>Trichinellida</taxon>
        <taxon>Trichinellidae</taxon>
        <taxon>Trichinella</taxon>
    </lineage>
</organism>
<protein>
    <submittedName>
        <fullName evidence="2">Uncharacterized protein</fullName>
    </submittedName>
</protein>
<keyword evidence="3" id="KW-1185">Reference proteome</keyword>
<proteinExistence type="predicted"/>
<name>A0A0V1MVY5_9BILA</name>
<gene>
    <name evidence="2" type="ORF">T10_3243</name>
</gene>
<reference evidence="2 3" key="1">
    <citation type="submission" date="2015-01" db="EMBL/GenBank/DDBJ databases">
        <title>Evolution of Trichinella species and genotypes.</title>
        <authorList>
            <person name="Korhonen P.K."/>
            <person name="Edoardo P."/>
            <person name="Giuseppe L.R."/>
            <person name="Gasser R.B."/>
        </authorList>
    </citation>
    <scope>NUCLEOTIDE SEQUENCE [LARGE SCALE GENOMIC DNA]</scope>
    <source>
        <strain evidence="2">ISS1980</strain>
    </source>
</reference>
<comment type="caution">
    <text evidence="2">The sequence shown here is derived from an EMBL/GenBank/DDBJ whole genome shotgun (WGS) entry which is preliminary data.</text>
</comment>
<accession>A0A0V1MVY5</accession>
<evidence type="ECO:0000256" key="1">
    <source>
        <dbReference type="SAM" id="MobiDB-lite"/>
    </source>
</evidence>
<evidence type="ECO:0000313" key="2">
    <source>
        <dbReference type="EMBL" id="KRZ75728.1"/>
    </source>
</evidence>
<sequence>MVFLKVLNEKSSCGPRSAAKTQAVQAELTKLSGGHAFQWLQTVHNYARSAAKKEEEEEGEIFNNRSCASSILHKQKPMTAFLTLYHLGNNEPKENNNNNKKKKNFSSSDQGLVPKVAGSHEQNARARSVTIG</sequence>
<dbReference type="EMBL" id="JYDO01000035">
    <property type="protein sequence ID" value="KRZ75728.1"/>
    <property type="molecule type" value="Genomic_DNA"/>
</dbReference>
<dbReference type="Proteomes" id="UP000054843">
    <property type="component" value="Unassembled WGS sequence"/>
</dbReference>
<feature type="region of interest" description="Disordered" evidence="1">
    <location>
        <begin position="87"/>
        <end position="132"/>
    </location>
</feature>
<dbReference type="AlphaFoldDB" id="A0A0V1MVY5"/>